<dbReference type="Pfam" id="PF01380">
    <property type="entry name" value="SIS"/>
    <property type="match status" value="1"/>
</dbReference>
<dbReference type="Proteomes" id="UP000626148">
    <property type="component" value="Unassembled WGS sequence"/>
</dbReference>
<keyword evidence="1" id="KW-0805">Transcription regulation</keyword>
<gene>
    <name evidence="6" type="ORF">GCM10007392_05920</name>
</gene>
<evidence type="ECO:0000313" key="6">
    <source>
        <dbReference type="EMBL" id="GGX41821.1"/>
    </source>
</evidence>
<dbReference type="PANTHER" id="PTHR30514">
    <property type="entry name" value="GLUCOKINASE"/>
    <property type="match status" value="1"/>
</dbReference>
<dbReference type="GO" id="GO:0003700">
    <property type="term" value="F:DNA-binding transcription factor activity"/>
    <property type="evidence" value="ECO:0007669"/>
    <property type="project" value="InterPro"/>
</dbReference>
<dbReference type="PROSITE" id="PS51464">
    <property type="entry name" value="SIS"/>
    <property type="match status" value="1"/>
</dbReference>
<proteinExistence type="predicted"/>
<feature type="domain" description="HTH rpiR-type" evidence="4">
    <location>
        <begin position="4"/>
        <end position="80"/>
    </location>
</feature>
<keyword evidence="2" id="KW-0238">DNA-binding</keyword>
<dbReference type="AlphaFoldDB" id="A0A918K1L3"/>
<reference evidence="6" key="1">
    <citation type="journal article" date="2014" name="Int. J. Syst. Evol. Microbiol.">
        <title>Complete genome sequence of Corynebacterium casei LMG S-19264T (=DSM 44701T), isolated from a smear-ripened cheese.</title>
        <authorList>
            <consortium name="US DOE Joint Genome Institute (JGI-PGF)"/>
            <person name="Walter F."/>
            <person name="Albersmeier A."/>
            <person name="Kalinowski J."/>
            <person name="Ruckert C."/>
        </authorList>
    </citation>
    <scope>NUCLEOTIDE SEQUENCE</scope>
    <source>
        <strain evidence="6">KCTC 22169</strain>
    </source>
</reference>
<dbReference type="Gene3D" id="1.10.10.10">
    <property type="entry name" value="Winged helix-like DNA-binding domain superfamily/Winged helix DNA-binding domain"/>
    <property type="match status" value="1"/>
</dbReference>
<dbReference type="InterPro" id="IPR047640">
    <property type="entry name" value="RpiR-like"/>
</dbReference>
<evidence type="ECO:0000259" key="4">
    <source>
        <dbReference type="PROSITE" id="PS51071"/>
    </source>
</evidence>
<dbReference type="InterPro" id="IPR001347">
    <property type="entry name" value="SIS_dom"/>
</dbReference>
<dbReference type="SUPFAM" id="SSF53697">
    <property type="entry name" value="SIS domain"/>
    <property type="match status" value="1"/>
</dbReference>
<dbReference type="GO" id="GO:0097367">
    <property type="term" value="F:carbohydrate derivative binding"/>
    <property type="evidence" value="ECO:0007669"/>
    <property type="project" value="InterPro"/>
</dbReference>
<dbReference type="Gene3D" id="3.40.50.10490">
    <property type="entry name" value="Glucose-6-phosphate isomerase like protein, domain 1"/>
    <property type="match status" value="1"/>
</dbReference>
<dbReference type="CDD" id="cd05013">
    <property type="entry name" value="SIS_RpiR"/>
    <property type="match status" value="1"/>
</dbReference>
<feature type="domain" description="SIS" evidence="5">
    <location>
        <begin position="121"/>
        <end position="261"/>
    </location>
</feature>
<dbReference type="GO" id="GO:1901135">
    <property type="term" value="P:carbohydrate derivative metabolic process"/>
    <property type="evidence" value="ECO:0007669"/>
    <property type="project" value="InterPro"/>
</dbReference>
<comment type="caution">
    <text evidence="6">The sequence shown here is derived from an EMBL/GenBank/DDBJ whole genome shotgun (WGS) entry which is preliminary data.</text>
</comment>
<organism evidence="6 7">
    <name type="scientific">Saccharospirillum salsuginis</name>
    <dbReference type="NCBI Taxonomy" id="418750"/>
    <lineage>
        <taxon>Bacteria</taxon>
        <taxon>Pseudomonadati</taxon>
        <taxon>Pseudomonadota</taxon>
        <taxon>Gammaproteobacteria</taxon>
        <taxon>Oceanospirillales</taxon>
        <taxon>Saccharospirillaceae</taxon>
        <taxon>Saccharospirillum</taxon>
    </lineage>
</organism>
<dbReference type="RefSeq" id="WP_189606977.1">
    <property type="nucleotide sequence ID" value="NZ_BMXR01000001.1"/>
</dbReference>
<dbReference type="GO" id="GO:0003677">
    <property type="term" value="F:DNA binding"/>
    <property type="evidence" value="ECO:0007669"/>
    <property type="project" value="UniProtKB-KW"/>
</dbReference>
<evidence type="ECO:0000313" key="7">
    <source>
        <dbReference type="Proteomes" id="UP000626148"/>
    </source>
</evidence>
<reference evidence="6" key="2">
    <citation type="submission" date="2020-09" db="EMBL/GenBank/DDBJ databases">
        <authorList>
            <person name="Sun Q."/>
            <person name="Kim S."/>
        </authorList>
    </citation>
    <scope>NUCLEOTIDE SEQUENCE</scope>
    <source>
        <strain evidence="6">KCTC 22169</strain>
    </source>
</reference>
<dbReference type="SUPFAM" id="SSF46689">
    <property type="entry name" value="Homeodomain-like"/>
    <property type="match status" value="1"/>
</dbReference>
<keyword evidence="7" id="KW-1185">Reference proteome</keyword>
<name>A0A918K1L3_9GAMM</name>
<dbReference type="Pfam" id="PF01418">
    <property type="entry name" value="HTH_6"/>
    <property type="match status" value="1"/>
</dbReference>
<keyword evidence="3" id="KW-0804">Transcription</keyword>
<dbReference type="InterPro" id="IPR000281">
    <property type="entry name" value="HTH_RpiR"/>
</dbReference>
<dbReference type="EMBL" id="BMXR01000001">
    <property type="protein sequence ID" value="GGX41821.1"/>
    <property type="molecule type" value="Genomic_DNA"/>
</dbReference>
<dbReference type="PROSITE" id="PS51071">
    <property type="entry name" value="HTH_RPIR"/>
    <property type="match status" value="1"/>
</dbReference>
<evidence type="ECO:0000256" key="2">
    <source>
        <dbReference type="ARBA" id="ARBA00023125"/>
    </source>
</evidence>
<dbReference type="InterPro" id="IPR009057">
    <property type="entry name" value="Homeodomain-like_sf"/>
</dbReference>
<sequence>MNNKNILVQIQSNVASLSPALKRIAQYVSESPDTVIYQTITELSEQSKSSEASVIRFCRDLGFSSFADFKMALALDLTNREKRGRRREPDSGGMIAQYGQNAVSALDDTVSLLNEDAVKSAVKALNKARGIDLYGVGASSVTAAYGEYRLLRLGMRPHLFSDMHLGLMSASQLGAQDLAICISSSGSTVDIVKAARIAKDRGATVLAITNTVKSPLASVATLTLIASSPESPLTAGKLASKVGQLLILDILFGELEGGKKTFESAFQETADATGGLSY</sequence>
<dbReference type="InterPro" id="IPR036388">
    <property type="entry name" value="WH-like_DNA-bd_sf"/>
</dbReference>
<evidence type="ECO:0000259" key="5">
    <source>
        <dbReference type="PROSITE" id="PS51464"/>
    </source>
</evidence>
<protein>
    <submittedName>
        <fullName evidence="6">RpiR family transcriptional regulator</fullName>
    </submittedName>
</protein>
<dbReference type="InterPro" id="IPR046348">
    <property type="entry name" value="SIS_dom_sf"/>
</dbReference>
<accession>A0A918K1L3</accession>
<evidence type="ECO:0000256" key="1">
    <source>
        <dbReference type="ARBA" id="ARBA00023015"/>
    </source>
</evidence>
<dbReference type="InterPro" id="IPR035472">
    <property type="entry name" value="RpiR-like_SIS"/>
</dbReference>
<evidence type="ECO:0000256" key="3">
    <source>
        <dbReference type="ARBA" id="ARBA00023163"/>
    </source>
</evidence>
<dbReference type="PANTHER" id="PTHR30514:SF1">
    <property type="entry name" value="HTH-TYPE TRANSCRIPTIONAL REGULATOR HEXR-RELATED"/>
    <property type="match status" value="1"/>
</dbReference>